<keyword evidence="3" id="KW-1185">Reference proteome</keyword>
<dbReference type="PROSITE" id="PS50848">
    <property type="entry name" value="START"/>
    <property type="match status" value="1"/>
</dbReference>
<accession>A0A2B4S2M8</accession>
<feature type="domain" description="START" evidence="1">
    <location>
        <begin position="76"/>
        <end position="224"/>
    </location>
</feature>
<dbReference type="AlphaFoldDB" id="A0A2B4S2M8"/>
<name>A0A2B4S2M8_STYPI</name>
<dbReference type="Pfam" id="PF01852">
    <property type="entry name" value="START"/>
    <property type="match status" value="1"/>
</dbReference>
<dbReference type="Proteomes" id="UP000225706">
    <property type="component" value="Unassembled WGS sequence"/>
</dbReference>
<evidence type="ECO:0000313" key="3">
    <source>
        <dbReference type="Proteomes" id="UP000225706"/>
    </source>
</evidence>
<dbReference type="InterPro" id="IPR023393">
    <property type="entry name" value="START-like_dom_sf"/>
</dbReference>
<gene>
    <name evidence="2" type="ORF">AWC38_SpisGene12611</name>
</gene>
<dbReference type="EMBL" id="LSMT01000227">
    <property type="protein sequence ID" value="PFX22837.1"/>
    <property type="molecule type" value="Genomic_DNA"/>
</dbReference>
<reference evidence="3" key="1">
    <citation type="journal article" date="2017" name="bioRxiv">
        <title>Comparative analysis of the genomes of Stylophora pistillata and Acropora digitifera provides evidence for extensive differences between species of corals.</title>
        <authorList>
            <person name="Voolstra C.R."/>
            <person name="Li Y."/>
            <person name="Liew Y.J."/>
            <person name="Baumgarten S."/>
            <person name="Zoccola D."/>
            <person name="Flot J.-F."/>
            <person name="Tambutte S."/>
            <person name="Allemand D."/>
            <person name="Aranda M."/>
        </authorList>
    </citation>
    <scope>NUCLEOTIDE SEQUENCE [LARGE SCALE GENOMIC DNA]</scope>
</reference>
<protein>
    <recommendedName>
        <fullName evidence="1">START domain-containing protein</fullName>
    </recommendedName>
</protein>
<dbReference type="OrthoDB" id="5945544at2759"/>
<dbReference type="Gene3D" id="3.30.530.20">
    <property type="match status" value="1"/>
</dbReference>
<dbReference type="SUPFAM" id="SSF55961">
    <property type="entry name" value="Bet v1-like"/>
    <property type="match status" value="1"/>
</dbReference>
<dbReference type="GO" id="GO:0008289">
    <property type="term" value="F:lipid binding"/>
    <property type="evidence" value="ECO:0007669"/>
    <property type="project" value="InterPro"/>
</dbReference>
<comment type="caution">
    <text evidence="2">The sequence shown here is derived from an EMBL/GenBank/DDBJ whole genome shotgun (WGS) entry which is preliminary data.</text>
</comment>
<sequence length="224" mass="25898">MQSPKFRNVSQEEELKKAKWYKEDLDKGGWRELHKSAGAAYWMKVFPEEEIKIKILMMWELPVPVDKVVKALSPSNIEIRKRWDEAFADPEVLKSYSDGSHVIYIKVLTPFPLWDRSFVAYNPPDQNVDWYGKEAKMILDIPAWDESKPVGEDGCVRATNGGNFTILVPDDKDPTGACKVFALRHNNYKGWVPQALMRYVLPLRLPTTLNLYRKTIIAGCNKYF</sequence>
<evidence type="ECO:0000259" key="1">
    <source>
        <dbReference type="PROSITE" id="PS50848"/>
    </source>
</evidence>
<evidence type="ECO:0000313" key="2">
    <source>
        <dbReference type="EMBL" id="PFX22837.1"/>
    </source>
</evidence>
<organism evidence="2 3">
    <name type="scientific">Stylophora pistillata</name>
    <name type="common">Smooth cauliflower coral</name>
    <dbReference type="NCBI Taxonomy" id="50429"/>
    <lineage>
        <taxon>Eukaryota</taxon>
        <taxon>Metazoa</taxon>
        <taxon>Cnidaria</taxon>
        <taxon>Anthozoa</taxon>
        <taxon>Hexacorallia</taxon>
        <taxon>Scleractinia</taxon>
        <taxon>Astrocoeniina</taxon>
        <taxon>Pocilloporidae</taxon>
        <taxon>Stylophora</taxon>
    </lineage>
</organism>
<dbReference type="InterPro" id="IPR002913">
    <property type="entry name" value="START_lipid-bd_dom"/>
</dbReference>
<proteinExistence type="predicted"/>